<dbReference type="CDD" id="cd05474">
    <property type="entry name" value="SAP_like"/>
    <property type="match status" value="1"/>
</dbReference>
<feature type="domain" description="Peptidase A1" evidence="9">
    <location>
        <begin position="70"/>
        <end position="406"/>
    </location>
</feature>
<evidence type="ECO:0000259" key="9">
    <source>
        <dbReference type="PROSITE" id="PS51767"/>
    </source>
</evidence>
<feature type="chain" id="PRO_5044001550" description="Peptidase A1 domain-containing protein" evidence="8">
    <location>
        <begin position="22"/>
        <end position="512"/>
    </location>
</feature>
<name>A0AAV9U9I5_9PEZI</name>
<comment type="caution">
    <text evidence="10">The sequence shown here is derived from an EMBL/GenBank/DDBJ whole genome shotgun (WGS) entry which is preliminary data.</text>
</comment>
<keyword evidence="11" id="KW-1185">Reference proteome</keyword>
<dbReference type="InterPro" id="IPR021109">
    <property type="entry name" value="Peptidase_aspartic_dom_sf"/>
</dbReference>
<evidence type="ECO:0000256" key="2">
    <source>
        <dbReference type="ARBA" id="ARBA00022670"/>
    </source>
</evidence>
<dbReference type="InterPro" id="IPR033876">
    <property type="entry name" value="SAP-like"/>
</dbReference>
<evidence type="ECO:0000256" key="3">
    <source>
        <dbReference type="ARBA" id="ARBA00022729"/>
    </source>
</evidence>
<dbReference type="EMBL" id="JAVHNS010000013">
    <property type="protein sequence ID" value="KAK6337429.1"/>
    <property type="molecule type" value="Genomic_DNA"/>
</dbReference>
<dbReference type="Proteomes" id="UP001373714">
    <property type="component" value="Unassembled WGS sequence"/>
</dbReference>
<feature type="signal peptide" evidence="8">
    <location>
        <begin position="1"/>
        <end position="21"/>
    </location>
</feature>
<keyword evidence="2" id="KW-0645">Protease</keyword>
<comment type="similarity">
    <text evidence="1">Belongs to the peptidase A1 family.</text>
</comment>
<dbReference type="Gene3D" id="2.40.70.10">
    <property type="entry name" value="Acid Proteases"/>
    <property type="match status" value="2"/>
</dbReference>
<evidence type="ECO:0000313" key="11">
    <source>
        <dbReference type="Proteomes" id="UP001373714"/>
    </source>
</evidence>
<evidence type="ECO:0000256" key="6">
    <source>
        <dbReference type="PIRSR" id="PIRSR601461-1"/>
    </source>
</evidence>
<dbReference type="InterPro" id="IPR033121">
    <property type="entry name" value="PEPTIDASE_A1"/>
</dbReference>
<reference evidence="10 11" key="1">
    <citation type="submission" date="2019-10" db="EMBL/GenBank/DDBJ databases">
        <authorList>
            <person name="Palmer J.M."/>
        </authorList>
    </citation>
    <scope>NUCLEOTIDE SEQUENCE [LARGE SCALE GENOMIC DNA]</scope>
    <source>
        <strain evidence="10 11">TWF730</strain>
    </source>
</reference>
<evidence type="ECO:0000256" key="5">
    <source>
        <dbReference type="ARBA" id="ARBA00022801"/>
    </source>
</evidence>
<evidence type="ECO:0000256" key="4">
    <source>
        <dbReference type="ARBA" id="ARBA00022750"/>
    </source>
</evidence>
<keyword evidence="3 8" id="KW-0732">Signal</keyword>
<dbReference type="AlphaFoldDB" id="A0AAV9U9I5"/>
<dbReference type="GO" id="GO:0006508">
    <property type="term" value="P:proteolysis"/>
    <property type="evidence" value="ECO:0007669"/>
    <property type="project" value="UniProtKB-KW"/>
</dbReference>
<dbReference type="PRINTS" id="PR00792">
    <property type="entry name" value="PEPSIN"/>
</dbReference>
<feature type="region of interest" description="Disordered" evidence="7">
    <location>
        <begin position="428"/>
        <end position="484"/>
    </location>
</feature>
<dbReference type="PANTHER" id="PTHR47966:SF65">
    <property type="entry name" value="ASPARTIC-TYPE ENDOPEPTIDASE"/>
    <property type="match status" value="1"/>
</dbReference>
<protein>
    <recommendedName>
        <fullName evidence="9">Peptidase A1 domain-containing protein</fullName>
    </recommendedName>
</protein>
<feature type="compositionally biased region" description="Low complexity" evidence="7">
    <location>
        <begin position="462"/>
        <end position="483"/>
    </location>
</feature>
<keyword evidence="4" id="KW-0064">Aspartyl protease</keyword>
<dbReference type="SUPFAM" id="SSF50630">
    <property type="entry name" value="Acid proteases"/>
    <property type="match status" value="1"/>
</dbReference>
<feature type="compositionally biased region" description="Polar residues" evidence="7">
    <location>
        <begin position="440"/>
        <end position="450"/>
    </location>
</feature>
<proteinExistence type="inferred from homology"/>
<dbReference type="PROSITE" id="PS51767">
    <property type="entry name" value="PEPTIDASE_A1"/>
    <property type="match status" value="1"/>
</dbReference>
<gene>
    <name evidence="10" type="ORF">TWF730_002828</name>
</gene>
<keyword evidence="5" id="KW-0378">Hydrolase</keyword>
<evidence type="ECO:0000256" key="7">
    <source>
        <dbReference type="SAM" id="MobiDB-lite"/>
    </source>
</evidence>
<feature type="active site" evidence="6">
    <location>
        <position position="88"/>
    </location>
</feature>
<evidence type="ECO:0000256" key="1">
    <source>
        <dbReference type="ARBA" id="ARBA00007447"/>
    </source>
</evidence>
<organism evidence="10 11">
    <name type="scientific">Orbilia blumenaviensis</name>
    <dbReference type="NCBI Taxonomy" id="1796055"/>
    <lineage>
        <taxon>Eukaryota</taxon>
        <taxon>Fungi</taxon>
        <taxon>Dikarya</taxon>
        <taxon>Ascomycota</taxon>
        <taxon>Pezizomycotina</taxon>
        <taxon>Orbiliomycetes</taxon>
        <taxon>Orbiliales</taxon>
        <taxon>Orbiliaceae</taxon>
        <taxon>Orbilia</taxon>
    </lineage>
</organism>
<dbReference type="Pfam" id="PF00026">
    <property type="entry name" value="Asp"/>
    <property type="match status" value="1"/>
</dbReference>
<sequence>MRATALLLTSLAAWPLELVTASDILARSIPGDRVLALNFDKQKHRGPGHSSRRFAKRTVTSELDNEYLLYYVDVQVGTPPQNMRLQIDTGSSDVWAPSANSRFCSDPSEPCNEGSYNPSVSTSRKLVSRNGFRISYLDGSHARGDFITEVFSIGNCTLPDLQMGIGEDTDITAGIMGIGYPSNSAAAIAYPGLVQSLVSNGFINSHAYSLWLNDQESNKGSILFGGIDTKKYVGDLIGLPIQLERGDDAPVDFLVALNSVGLVGEDGTETTISSAKLGAVLDCGSSLTYLPNSTVTSIVKSVGGIWDHKLEEYVVPCSLSNNHNEFVTFRFGGSKGPEIRIPMEELTNYIIDVNSDIWLDGDGNPVCTFGIQPQPSDFGDTYIFGDTFLRSAYVVYDLDGRTIWMAQTIFNATESNILEIRNSTLTESGVPDASGVESEISVTPTATTVQRPRPTVLTAQESATIGSGAAGTTSGAAESTQTSRPNAGLRVQVGGMLGLVIGAIGCIMGAMI</sequence>
<dbReference type="GO" id="GO:0004190">
    <property type="term" value="F:aspartic-type endopeptidase activity"/>
    <property type="evidence" value="ECO:0007669"/>
    <property type="project" value="UniProtKB-KW"/>
</dbReference>
<accession>A0AAV9U9I5</accession>
<dbReference type="InterPro" id="IPR001461">
    <property type="entry name" value="Aspartic_peptidase_A1"/>
</dbReference>
<evidence type="ECO:0000313" key="10">
    <source>
        <dbReference type="EMBL" id="KAK6337429.1"/>
    </source>
</evidence>
<dbReference type="PANTHER" id="PTHR47966">
    <property type="entry name" value="BETA-SITE APP-CLEAVING ENZYME, ISOFORM A-RELATED"/>
    <property type="match status" value="1"/>
</dbReference>
<feature type="active site" evidence="6">
    <location>
        <position position="282"/>
    </location>
</feature>
<evidence type="ECO:0000256" key="8">
    <source>
        <dbReference type="SAM" id="SignalP"/>
    </source>
</evidence>